<dbReference type="Gene3D" id="3.30.210.10">
    <property type="entry name" value="DNA polymerase, thumb domain"/>
    <property type="match status" value="1"/>
</dbReference>
<dbReference type="SUPFAM" id="SSF81585">
    <property type="entry name" value="PsbU/PolX domain-like"/>
    <property type="match status" value="1"/>
</dbReference>
<dbReference type="EMBL" id="JAJSOF020000003">
    <property type="protein sequence ID" value="KAJ4449285.1"/>
    <property type="molecule type" value="Genomic_DNA"/>
</dbReference>
<dbReference type="InterPro" id="IPR029398">
    <property type="entry name" value="PolB_thumb"/>
</dbReference>
<dbReference type="InterPro" id="IPR001357">
    <property type="entry name" value="BRCT_dom"/>
</dbReference>
<keyword evidence="3" id="KW-0237">DNA synthesis</keyword>
<feature type="domain" description="BRCT" evidence="13">
    <location>
        <begin position="11"/>
        <end position="113"/>
    </location>
</feature>
<dbReference type="InterPro" id="IPR036420">
    <property type="entry name" value="BRCT_dom_sf"/>
</dbReference>
<dbReference type="InterPro" id="IPR002054">
    <property type="entry name" value="DNA-dir_DNA_pol_X"/>
</dbReference>
<dbReference type="Pfam" id="PF14791">
    <property type="entry name" value="DNA_pol_B_thumb"/>
    <property type="match status" value="1"/>
</dbReference>
<evidence type="ECO:0000313" key="15">
    <source>
        <dbReference type="Proteomes" id="UP001148838"/>
    </source>
</evidence>
<evidence type="ECO:0000256" key="1">
    <source>
        <dbReference type="ARBA" id="ARBA00008323"/>
    </source>
</evidence>
<dbReference type="PANTHER" id="PTHR11276">
    <property type="entry name" value="DNA POLYMERASE TYPE-X FAMILY MEMBER"/>
    <property type="match status" value="1"/>
</dbReference>
<dbReference type="Pfam" id="PF14792">
    <property type="entry name" value="DNA_pol_B_palm"/>
    <property type="match status" value="1"/>
</dbReference>
<dbReference type="Gene3D" id="3.40.50.10190">
    <property type="entry name" value="BRCT domain"/>
    <property type="match status" value="1"/>
</dbReference>
<comment type="caution">
    <text evidence="14">The sequence shown here is derived from an EMBL/GenBank/DDBJ whole genome shotgun (WGS) entry which is preliminary data.</text>
</comment>
<name>A0ABQ8TUE2_PERAM</name>
<dbReference type="InterPro" id="IPR019843">
    <property type="entry name" value="DNA_pol-X_BS"/>
</dbReference>
<keyword evidence="6" id="KW-0235">DNA replication</keyword>
<dbReference type="Proteomes" id="UP001148838">
    <property type="component" value="Unassembled WGS sequence"/>
</dbReference>
<keyword evidence="7" id="KW-0227">DNA damage</keyword>
<evidence type="ECO:0000256" key="8">
    <source>
        <dbReference type="ARBA" id="ARBA00022932"/>
    </source>
</evidence>
<evidence type="ECO:0000256" key="3">
    <source>
        <dbReference type="ARBA" id="ARBA00022634"/>
    </source>
</evidence>
<keyword evidence="15" id="KW-1185">Reference proteome</keyword>
<proteinExistence type="inferred from homology"/>
<dbReference type="SUPFAM" id="SSF47802">
    <property type="entry name" value="DNA polymerase beta, N-terminal domain-like"/>
    <property type="match status" value="1"/>
</dbReference>
<gene>
    <name evidence="14" type="ORF">ANN_00683</name>
</gene>
<evidence type="ECO:0000259" key="13">
    <source>
        <dbReference type="PROSITE" id="PS50172"/>
    </source>
</evidence>
<dbReference type="InterPro" id="IPR043519">
    <property type="entry name" value="NT_sf"/>
</dbReference>
<evidence type="ECO:0000256" key="5">
    <source>
        <dbReference type="ARBA" id="ARBA00022695"/>
    </source>
</evidence>
<dbReference type="Gene3D" id="1.10.150.20">
    <property type="entry name" value="5' to 3' exonuclease, C-terminal subdomain"/>
    <property type="match status" value="1"/>
</dbReference>
<evidence type="ECO:0000256" key="4">
    <source>
        <dbReference type="ARBA" id="ARBA00022679"/>
    </source>
</evidence>
<keyword evidence="5" id="KW-0548">Nucleotidyltransferase</keyword>
<dbReference type="EC" id="2.7.7.7" evidence="2"/>
<dbReference type="PROSITE" id="PS50172">
    <property type="entry name" value="BRCT"/>
    <property type="match status" value="1"/>
</dbReference>
<dbReference type="InterPro" id="IPR037160">
    <property type="entry name" value="DNA_Pol_thumb_sf"/>
</dbReference>
<evidence type="ECO:0000256" key="6">
    <source>
        <dbReference type="ARBA" id="ARBA00022705"/>
    </source>
</evidence>
<dbReference type="InterPro" id="IPR028207">
    <property type="entry name" value="DNA_pol_B_palm_palm"/>
</dbReference>
<dbReference type="SMART" id="SM00483">
    <property type="entry name" value="POLXc"/>
    <property type="match status" value="1"/>
</dbReference>
<dbReference type="Gene3D" id="1.10.150.110">
    <property type="entry name" value="DNA polymerase beta, N-terminal domain-like"/>
    <property type="match status" value="1"/>
</dbReference>
<keyword evidence="8" id="KW-0239">DNA-directed DNA polymerase</keyword>
<evidence type="ECO:0000313" key="14">
    <source>
        <dbReference type="EMBL" id="KAJ4449285.1"/>
    </source>
</evidence>
<evidence type="ECO:0000256" key="7">
    <source>
        <dbReference type="ARBA" id="ARBA00022763"/>
    </source>
</evidence>
<sequence length="452" mass="49877">MGPQKEAVSQNKNGAFKDCHIHILPAGLGKKRLTLFETQIHNHGGKCISKLPTSGCVVTHIVMEDSIVKDAARCVKLLQGVNADMKSVKVVGTQWLSKCLKEGKNVDTKDFEMYPLNIADVSAKTPVTPEKTANNVVDSSPAYTMDLSPPKKLKLENYACSQSSGKIGAKRDCNALVVAELQKLLDAFRTSGDQWRAYGYEKAIRAIKTYGSDITSYEEAAAIPGVGSKMATKICEILTSGQLRKVDEICGNEKNRVVELFTQVWGVGPATAQGWYQQVKKAALVIEPKLKVELCGSYRRGKETCGDVDVMITKPDNATDILTELMAQLKKSGFITDDLVNIEVNRNQKKYLGLCRLPGPNRKHRRLDIFVVPQSEYAPALMHYTGSALFNRSIRLLASRKGMSLSEHSLVAGVVRQGRDKLNDGHVVPTPTEESIFEALELEYRPAEERDH</sequence>
<evidence type="ECO:0000256" key="11">
    <source>
        <dbReference type="ARBA" id="ARBA00023239"/>
    </source>
</evidence>
<evidence type="ECO:0000256" key="2">
    <source>
        <dbReference type="ARBA" id="ARBA00012417"/>
    </source>
</evidence>
<dbReference type="InterPro" id="IPR010996">
    <property type="entry name" value="HHH_MUS81"/>
</dbReference>
<keyword evidence="10" id="KW-0234">DNA repair</keyword>
<dbReference type="CDD" id="cd00141">
    <property type="entry name" value="NT_POLXc"/>
    <property type="match status" value="1"/>
</dbReference>
<evidence type="ECO:0000256" key="9">
    <source>
        <dbReference type="ARBA" id="ARBA00023125"/>
    </source>
</evidence>
<evidence type="ECO:0000256" key="12">
    <source>
        <dbReference type="ARBA" id="ARBA00049244"/>
    </source>
</evidence>
<keyword evidence="9" id="KW-0238">DNA-binding</keyword>
<evidence type="ECO:0000256" key="10">
    <source>
        <dbReference type="ARBA" id="ARBA00023204"/>
    </source>
</evidence>
<organism evidence="14 15">
    <name type="scientific">Periplaneta americana</name>
    <name type="common">American cockroach</name>
    <name type="synonym">Blatta americana</name>
    <dbReference type="NCBI Taxonomy" id="6978"/>
    <lineage>
        <taxon>Eukaryota</taxon>
        <taxon>Metazoa</taxon>
        <taxon>Ecdysozoa</taxon>
        <taxon>Arthropoda</taxon>
        <taxon>Hexapoda</taxon>
        <taxon>Insecta</taxon>
        <taxon>Pterygota</taxon>
        <taxon>Neoptera</taxon>
        <taxon>Polyneoptera</taxon>
        <taxon>Dictyoptera</taxon>
        <taxon>Blattodea</taxon>
        <taxon>Blattoidea</taxon>
        <taxon>Blattidae</taxon>
        <taxon>Blattinae</taxon>
        <taxon>Periplaneta</taxon>
    </lineage>
</organism>
<dbReference type="InterPro" id="IPR022312">
    <property type="entry name" value="DNA_pol_X"/>
</dbReference>
<dbReference type="PROSITE" id="PS00522">
    <property type="entry name" value="DNA_POLYMERASE_X"/>
    <property type="match status" value="1"/>
</dbReference>
<dbReference type="SUPFAM" id="SSF81301">
    <property type="entry name" value="Nucleotidyltransferase"/>
    <property type="match status" value="1"/>
</dbReference>
<dbReference type="PANTHER" id="PTHR11276:SF28">
    <property type="entry name" value="DNA POLYMERASE LAMBDA"/>
    <property type="match status" value="1"/>
</dbReference>
<comment type="similarity">
    <text evidence="1">Belongs to the DNA polymerase type-X family.</text>
</comment>
<comment type="catalytic activity">
    <reaction evidence="12">
        <text>DNA(n) + a 2'-deoxyribonucleoside 5'-triphosphate = DNA(n+1) + diphosphate</text>
        <dbReference type="Rhea" id="RHEA:22508"/>
        <dbReference type="Rhea" id="RHEA-COMP:17339"/>
        <dbReference type="Rhea" id="RHEA-COMP:17340"/>
        <dbReference type="ChEBI" id="CHEBI:33019"/>
        <dbReference type="ChEBI" id="CHEBI:61560"/>
        <dbReference type="ChEBI" id="CHEBI:173112"/>
        <dbReference type="EC" id="2.7.7.7"/>
    </reaction>
</comment>
<dbReference type="Pfam" id="PF14716">
    <property type="entry name" value="HHH_8"/>
    <property type="match status" value="1"/>
</dbReference>
<reference evidence="14 15" key="1">
    <citation type="journal article" date="2022" name="Allergy">
        <title>Genome assembly and annotation of Periplaneta americana reveal a comprehensive cockroach allergen profile.</title>
        <authorList>
            <person name="Wang L."/>
            <person name="Xiong Q."/>
            <person name="Saelim N."/>
            <person name="Wang L."/>
            <person name="Nong W."/>
            <person name="Wan A.T."/>
            <person name="Shi M."/>
            <person name="Liu X."/>
            <person name="Cao Q."/>
            <person name="Hui J.H.L."/>
            <person name="Sookrung N."/>
            <person name="Leung T.F."/>
            <person name="Tungtrongchitr A."/>
            <person name="Tsui S.K.W."/>
        </authorList>
    </citation>
    <scope>NUCLEOTIDE SEQUENCE [LARGE SCALE GENOMIC DNA]</scope>
    <source>
        <strain evidence="14">PWHHKU_190912</strain>
    </source>
</reference>
<dbReference type="InterPro" id="IPR027421">
    <property type="entry name" value="DNA_pol_lamdba_lyase_dom_sf"/>
</dbReference>
<keyword evidence="4" id="KW-0808">Transferase</keyword>
<protein>
    <recommendedName>
        <fullName evidence="2">DNA-directed DNA polymerase</fullName>
        <ecNumber evidence="2">2.7.7.7</ecNumber>
    </recommendedName>
</protein>
<dbReference type="SUPFAM" id="SSF52113">
    <property type="entry name" value="BRCT domain"/>
    <property type="match status" value="1"/>
</dbReference>
<dbReference type="Gene3D" id="3.30.460.10">
    <property type="entry name" value="Beta Polymerase, domain 2"/>
    <property type="match status" value="1"/>
</dbReference>
<accession>A0ABQ8TUE2</accession>
<keyword evidence="11" id="KW-0456">Lyase</keyword>